<evidence type="ECO:0000256" key="1">
    <source>
        <dbReference type="ARBA" id="ARBA00001968"/>
    </source>
</evidence>
<organism evidence="4 5">
    <name type="scientific">Eumeta variegata</name>
    <name type="common">Bagworm moth</name>
    <name type="synonym">Eumeta japonica</name>
    <dbReference type="NCBI Taxonomy" id="151549"/>
    <lineage>
        <taxon>Eukaryota</taxon>
        <taxon>Metazoa</taxon>
        <taxon>Ecdysozoa</taxon>
        <taxon>Arthropoda</taxon>
        <taxon>Hexapoda</taxon>
        <taxon>Insecta</taxon>
        <taxon>Pterygota</taxon>
        <taxon>Neoptera</taxon>
        <taxon>Endopterygota</taxon>
        <taxon>Lepidoptera</taxon>
        <taxon>Glossata</taxon>
        <taxon>Ditrysia</taxon>
        <taxon>Tineoidea</taxon>
        <taxon>Psychidae</taxon>
        <taxon>Oiketicinae</taxon>
        <taxon>Eumeta</taxon>
    </lineage>
</organism>
<reference evidence="4 5" key="1">
    <citation type="journal article" date="2019" name="Commun. Biol.">
        <title>The bagworm genome reveals a unique fibroin gene that provides high tensile strength.</title>
        <authorList>
            <person name="Kono N."/>
            <person name="Nakamura H."/>
            <person name="Ohtoshi R."/>
            <person name="Tomita M."/>
            <person name="Numata K."/>
            <person name="Arakawa K."/>
        </authorList>
    </citation>
    <scope>NUCLEOTIDE SEQUENCE [LARGE SCALE GENOMIC DNA]</scope>
</reference>
<dbReference type="AlphaFoldDB" id="A0A4C1X6F9"/>
<evidence type="ECO:0000313" key="4">
    <source>
        <dbReference type="EMBL" id="GBP58482.1"/>
    </source>
</evidence>
<dbReference type="GO" id="GO:0046872">
    <property type="term" value="F:metal ion binding"/>
    <property type="evidence" value="ECO:0007669"/>
    <property type="project" value="UniProtKB-KW"/>
</dbReference>
<sequence length="163" mass="18785">MMLDNSLQIPAPGPLTRDSETRVPYVVIGDKGFGLHENLLRPFGRTHLDKNKRIFNYRLTRARRYVECAFGFLANKWRIFHRPLDIDKTTAVWTVKACNILHNFIRDKEGSNSDNNVSEDFSYENLPHEVRTRGGNTANLVRTELANYFMSEAGSVPWQDEAI</sequence>
<evidence type="ECO:0000256" key="2">
    <source>
        <dbReference type="ARBA" id="ARBA00022723"/>
    </source>
</evidence>
<evidence type="ECO:0000313" key="5">
    <source>
        <dbReference type="Proteomes" id="UP000299102"/>
    </source>
</evidence>
<evidence type="ECO:0000259" key="3">
    <source>
        <dbReference type="Pfam" id="PF13359"/>
    </source>
</evidence>
<protein>
    <recommendedName>
        <fullName evidence="3">DDE Tnp4 domain-containing protein</fullName>
    </recommendedName>
</protein>
<dbReference type="Pfam" id="PF13359">
    <property type="entry name" value="DDE_Tnp_4"/>
    <property type="match status" value="1"/>
</dbReference>
<dbReference type="InterPro" id="IPR027806">
    <property type="entry name" value="HARBI1_dom"/>
</dbReference>
<proteinExistence type="predicted"/>
<dbReference type="STRING" id="151549.A0A4C1X6F9"/>
<feature type="domain" description="DDE Tnp4" evidence="3">
    <location>
        <begin position="23"/>
        <end position="103"/>
    </location>
</feature>
<dbReference type="OrthoDB" id="2668416at2759"/>
<keyword evidence="5" id="KW-1185">Reference proteome</keyword>
<accession>A0A4C1X6F9</accession>
<keyword evidence="2" id="KW-0479">Metal-binding</keyword>
<comment type="cofactor">
    <cofactor evidence="1">
        <name>a divalent metal cation</name>
        <dbReference type="ChEBI" id="CHEBI:60240"/>
    </cofactor>
</comment>
<gene>
    <name evidence="4" type="ORF">EVAR_82459_1</name>
</gene>
<dbReference type="EMBL" id="BGZK01000736">
    <property type="protein sequence ID" value="GBP58482.1"/>
    <property type="molecule type" value="Genomic_DNA"/>
</dbReference>
<name>A0A4C1X6F9_EUMVA</name>
<dbReference type="Proteomes" id="UP000299102">
    <property type="component" value="Unassembled WGS sequence"/>
</dbReference>
<comment type="caution">
    <text evidence="4">The sequence shown here is derived from an EMBL/GenBank/DDBJ whole genome shotgun (WGS) entry which is preliminary data.</text>
</comment>